<protein>
    <submittedName>
        <fullName evidence="1">Uncharacterized protein</fullName>
    </submittedName>
</protein>
<evidence type="ECO:0000313" key="2">
    <source>
        <dbReference type="Proteomes" id="UP000320390"/>
    </source>
</evidence>
<accession>A0A518EN51</accession>
<name>A0A518EN51_9BACT</name>
<gene>
    <name evidence="1" type="ORF">Poly30_10110</name>
</gene>
<dbReference type="AlphaFoldDB" id="A0A518EN51"/>
<dbReference type="PROSITE" id="PS51257">
    <property type="entry name" value="PROKAR_LIPOPROTEIN"/>
    <property type="match status" value="1"/>
</dbReference>
<organism evidence="1 2">
    <name type="scientific">Saltatorellus ferox</name>
    <dbReference type="NCBI Taxonomy" id="2528018"/>
    <lineage>
        <taxon>Bacteria</taxon>
        <taxon>Pseudomonadati</taxon>
        <taxon>Planctomycetota</taxon>
        <taxon>Planctomycetia</taxon>
        <taxon>Planctomycetia incertae sedis</taxon>
        <taxon>Saltatorellus</taxon>
    </lineage>
</organism>
<proteinExistence type="predicted"/>
<evidence type="ECO:0000313" key="1">
    <source>
        <dbReference type="EMBL" id="QDV05513.1"/>
    </source>
</evidence>
<dbReference type="RefSeq" id="WP_145194914.1">
    <property type="nucleotide sequence ID" value="NZ_CP036434.1"/>
</dbReference>
<keyword evidence="2" id="KW-1185">Reference proteome</keyword>
<sequence length="302" mass="32650">MLKNIACAILLLGAASCSLTPKYSVYGADLETREGARVILWANDEGYGTFRCVVERKGEGAESVRVLRSAGDLASLAKAGPIAGASVMLPPDVTEAQRGAAASLLAELGALQPRMSAHLVVTEVPWRDVRSVDDLIDRSRECRDLVQPQRNHGVAVEELMLLMQPDLLIAPAANVDGTAPDSFLVAATPRVRTVAYANDAKNHQYSRMLAEDLHARIATAPASELARQQQNAIVILPYDADQACRERCQQLMVQLLADAVPTWAISWRTSETMSAEDLRDPESLAEMLAGRIIAAPSPKSRE</sequence>
<dbReference type="Proteomes" id="UP000320390">
    <property type="component" value="Chromosome"/>
</dbReference>
<reference evidence="1 2" key="1">
    <citation type="submission" date="2019-02" db="EMBL/GenBank/DDBJ databases">
        <title>Deep-cultivation of Planctomycetes and their phenomic and genomic characterization uncovers novel biology.</title>
        <authorList>
            <person name="Wiegand S."/>
            <person name="Jogler M."/>
            <person name="Boedeker C."/>
            <person name="Pinto D."/>
            <person name="Vollmers J."/>
            <person name="Rivas-Marin E."/>
            <person name="Kohn T."/>
            <person name="Peeters S.H."/>
            <person name="Heuer A."/>
            <person name="Rast P."/>
            <person name="Oberbeckmann S."/>
            <person name="Bunk B."/>
            <person name="Jeske O."/>
            <person name="Meyerdierks A."/>
            <person name="Storesund J.E."/>
            <person name="Kallscheuer N."/>
            <person name="Luecker S."/>
            <person name="Lage O.M."/>
            <person name="Pohl T."/>
            <person name="Merkel B.J."/>
            <person name="Hornburger P."/>
            <person name="Mueller R.-W."/>
            <person name="Bruemmer F."/>
            <person name="Labrenz M."/>
            <person name="Spormann A.M."/>
            <person name="Op den Camp H."/>
            <person name="Overmann J."/>
            <person name="Amann R."/>
            <person name="Jetten M.S.M."/>
            <person name="Mascher T."/>
            <person name="Medema M.H."/>
            <person name="Devos D.P."/>
            <person name="Kaster A.-K."/>
            <person name="Ovreas L."/>
            <person name="Rohde M."/>
            <person name="Galperin M.Y."/>
            <person name="Jogler C."/>
        </authorList>
    </citation>
    <scope>NUCLEOTIDE SEQUENCE [LARGE SCALE GENOMIC DNA]</scope>
    <source>
        <strain evidence="1 2">Poly30</strain>
    </source>
</reference>
<dbReference type="EMBL" id="CP036434">
    <property type="protein sequence ID" value="QDV05513.1"/>
    <property type="molecule type" value="Genomic_DNA"/>
</dbReference>